<name>A0A9E7A348_9HYPH</name>
<gene>
    <name evidence="1" type="ORF">K9D25_22710</name>
</gene>
<dbReference type="Gene3D" id="3.40.50.850">
    <property type="entry name" value="Isochorismatase-like"/>
    <property type="match status" value="1"/>
</dbReference>
<dbReference type="KEGG" id="apol:K9D25_22710"/>
<evidence type="ECO:0000313" key="1">
    <source>
        <dbReference type="EMBL" id="UOK73665.1"/>
    </source>
</evidence>
<dbReference type="InterPro" id="IPR036380">
    <property type="entry name" value="Isochorismatase-like_sf"/>
</dbReference>
<keyword evidence="1" id="KW-0614">Plasmid</keyword>
<dbReference type="AlphaFoldDB" id="A0A9E7A348"/>
<organism evidence="1 2">
    <name type="scientific">Ancylobacter polymorphus</name>
    <dbReference type="NCBI Taxonomy" id="223390"/>
    <lineage>
        <taxon>Bacteria</taxon>
        <taxon>Pseudomonadati</taxon>
        <taxon>Pseudomonadota</taxon>
        <taxon>Alphaproteobacteria</taxon>
        <taxon>Hyphomicrobiales</taxon>
        <taxon>Xanthobacteraceae</taxon>
        <taxon>Ancylobacter</taxon>
    </lineage>
</organism>
<accession>A0A9E7A348</accession>
<dbReference type="SUPFAM" id="SSF52499">
    <property type="entry name" value="Isochorismatase-like hydrolases"/>
    <property type="match status" value="1"/>
</dbReference>
<evidence type="ECO:0000313" key="2">
    <source>
        <dbReference type="Proteomes" id="UP000831684"/>
    </source>
</evidence>
<dbReference type="GO" id="GO:0016787">
    <property type="term" value="F:hydrolase activity"/>
    <property type="evidence" value="ECO:0007669"/>
    <property type="project" value="UniProtKB-KW"/>
</dbReference>
<reference evidence="1" key="1">
    <citation type="submission" date="2021-09" db="EMBL/GenBank/DDBJ databases">
        <title>Network and meta-omics reveal the key degrader and cooperation patterns in an efficient 1,4-dioxane-degrading microbial community.</title>
        <authorList>
            <person name="Dai C."/>
        </authorList>
    </citation>
    <scope>NUCLEOTIDE SEQUENCE</scope>
    <source>
        <strain evidence="1">ZM13</strain>
        <plasmid evidence="1">pB</plasmid>
    </source>
</reference>
<keyword evidence="1" id="KW-0378">Hydrolase</keyword>
<protein>
    <submittedName>
        <fullName evidence="1">Cysteine hydrolase</fullName>
    </submittedName>
</protein>
<dbReference type="Proteomes" id="UP000831684">
    <property type="component" value="Plasmid pB"/>
</dbReference>
<dbReference type="RefSeq" id="WP_244451280.1">
    <property type="nucleotide sequence ID" value="NZ_CP083241.1"/>
</dbReference>
<geneLocation type="plasmid" evidence="1 2">
    <name>pB</name>
</geneLocation>
<sequence>MDAVDRGYLIVLMEYAVCSYSDDGHEAGLAIYRTRFAEHISVVQAADLVERRMCRRLPAESTTPTIRS</sequence>
<proteinExistence type="predicted"/>
<dbReference type="EMBL" id="CP083241">
    <property type="protein sequence ID" value="UOK73665.1"/>
    <property type="molecule type" value="Genomic_DNA"/>
</dbReference>